<gene>
    <name evidence="1" type="ORF">O181_090923</name>
</gene>
<proteinExistence type="predicted"/>
<sequence length="83" mass="9298">MKIGNTLANEGNKISIQTIDHDLPIESTEIEENRTNQASLSNYKGYLWANKPMEESKEIIGKVGNPRNILNTSRQQKQSANSP</sequence>
<evidence type="ECO:0000313" key="2">
    <source>
        <dbReference type="Proteomes" id="UP000765509"/>
    </source>
</evidence>
<protein>
    <submittedName>
        <fullName evidence="1">Uncharacterized protein</fullName>
    </submittedName>
</protein>
<comment type="caution">
    <text evidence="1">The sequence shown here is derived from an EMBL/GenBank/DDBJ whole genome shotgun (WGS) entry which is preliminary data.</text>
</comment>
<name>A0A9Q3P705_9BASI</name>
<keyword evidence="2" id="KW-1185">Reference proteome</keyword>
<organism evidence="1 2">
    <name type="scientific">Austropuccinia psidii MF-1</name>
    <dbReference type="NCBI Taxonomy" id="1389203"/>
    <lineage>
        <taxon>Eukaryota</taxon>
        <taxon>Fungi</taxon>
        <taxon>Dikarya</taxon>
        <taxon>Basidiomycota</taxon>
        <taxon>Pucciniomycotina</taxon>
        <taxon>Pucciniomycetes</taxon>
        <taxon>Pucciniales</taxon>
        <taxon>Sphaerophragmiaceae</taxon>
        <taxon>Austropuccinia</taxon>
    </lineage>
</organism>
<dbReference type="EMBL" id="AVOT02057024">
    <property type="protein sequence ID" value="MBW0551208.1"/>
    <property type="molecule type" value="Genomic_DNA"/>
</dbReference>
<dbReference type="AlphaFoldDB" id="A0A9Q3P705"/>
<accession>A0A9Q3P705</accession>
<dbReference type="Proteomes" id="UP000765509">
    <property type="component" value="Unassembled WGS sequence"/>
</dbReference>
<evidence type="ECO:0000313" key="1">
    <source>
        <dbReference type="EMBL" id="MBW0551208.1"/>
    </source>
</evidence>
<reference evidence="1" key="1">
    <citation type="submission" date="2021-03" db="EMBL/GenBank/DDBJ databases">
        <title>Draft genome sequence of rust myrtle Austropuccinia psidii MF-1, a brazilian biotype.</title>
        <authorList>
            <person name="Quecine M.C."/>
            <person name="Pachon D.M.R."/>
            <person name="Bonatelli M.L."/>
            <person name="Correr F.H."/>
            <person name="Franceschini L.M."/>
            <person name="Leite T.F."/>
            <person name="Margarido G.R.A."/>
            <person name="Almeida C.A."/>
            <person name="Ferrarezi J.A."/>
            <person name="Labate C.A."/>
        </authorList>
    </citation>
    <scope>NUCLEOTIDE SEQUENCE</scope>
    <source>
        <strain evidence="1">MF-1</strain>
    </source>
</reference>